<keyword evidence="1" id="KW-0805">Transcription regulation</keyword>
<dbReference type="OrthoDB" id="129419at2"/>
<dbReference type="Gene3D" id="1.10.10.1320">
    <property type="entry name" value="Anti-sigma factor, zinc-finger domain"/>
    <property type="match status" value="1"/>
</dbReference>
<keyword evidence="5" id="KW-1185">Reference proteome</keyword>
<keyword evidence="4" id="KW-0479">Metal-binding</keyword>
<dbReference type="AlphaFoldDB" id="A0A1H5VK96"/>
<accession>A0A1H5VK96</accession>
<dbReference type="Pfam" id="PF13490">
    <property type="entry name" value="zf-HC2"/>
    <property type="match status" value="1"/>
</dbReference>
<protein>
    <submittedName>
        <fullName evidence="4">Putative zinc-finger</fullName>
    </submittedName>
</protein>
<dbReference type="RefSeq" id="WP_160150164.1">
    <property type="nucleotide sequence ID" value="NZ_FNVT01000001.1"/>
</dbReference>
<evidence type="ECO:0000313" key="5">
    <source>
        <dbReference type="Proteomes" id="UP000236732"/>
    </source>
</evidence>
<dbReference type="EMBL" id="FNVT01000001">
    <property type="protein sequence ID" value="SEF87699.1"/>
    <property type="molecule type" value="Genomic_DNA"/>
</dbReference>
<reference evidence="4 5" key="1">
    <citation type="submission" date="2016-10" db="EMBL/GenBank/DDBJ databases">
        <authorList>
            <person name="de Groot N.N."/>
        </authorList>
    </citation>
    <scope>NUCLEOTIDE SEQUENCE [LARGE SCALE GENOMIC DNA]</scope>
    <source>
        <strain evidence="4 5">CGMCC 4.7037</strain>
    </source>
</reference>
<evidence type="ECO:0000259" key="3">
    <source>
        <dbReference type="Pfam" id="PF13490"/>
    </source>
</evidence>
<organism evidence="4 5">
    <name type="scientific">Nonomuraea solani</name>
    <dbReference type="NCBI Taxonomy" id="1144553"/>
    <lineage>
        <taxon>Bacteria</taxon>
        <taxon>Bacillati</taxon>
        <taxon>Actinomycetota</taxon>
        <taxon>Actinomycetes</taxon>
        <taxon>Streptosporangiales</taxon>
        <taxon>Streptosporangiaceae</taxon>
        <taxon>Nonomuraea</taxon>
    </lineage>
</organism>
<dbReference type="InterPro" id="IPR027383">
    <property type="entry name" value="Znf_put"/>
</dbReference>
<feature type="domain" description="Putative zinc-finger" evidence="3">
    <location>
        <begin position="14"/>
        <end position="47"/>
    </location>
</feature>
<name>A0A1H5VK96_9ACTN</name>
<keyword evidence="4" id="KW-0862">Zinc</keyword>
<proteinExistence type="predicted"/>
<evidence type="ECO:0000313" key="4">
    <source>
        <dbReference type="EMBL" id="SEF87699.1"/>
    </source>
</evidence>
<keyword evidence="2" id="KW-0804">Transcription</keyword>
<keyword evidence="4" id="KW-0863">Zinc-finger</keyword>
<evidence type="ECO:0000256" key="1">
    <source>
        <dbReference type="ARBA" id="ARBA00023015"/>
    </source>
</evidence>
<dbReference type="GO" id="GO:0008270">
    <property type="term" value="F:zinc ion binding"/>
    <property type="evidence" value="ECO:0007669"/>
    <property type="project" value="UniProtKB-KW"/>
</dbReference>
<gene>
    <name evidence="4" type="ORF">SAMN05444920_101906</name>
</gene>
<dbReference type="InterPro" id="IPR041916">
    <property type="entry name" value="Anti_sigma_zinc_sf"/>
</dbReference>
<dbReference type="Proteomes" id="UP000236732">
    <property type="component" value="Unassembled WGS sequence"/>
</dbReference>
<evidence type="ECO:0000256" key="2">
    <source>
        <dbReference type="ARBA" id="ARBA00023163"/>
    </source>
</evidence>
<sequence length="84" mass="9179">MERAREGRADELGCADVCELLTDYLEQALPDGRREAVTRHLHRCRGCDAWLAQVLATIAALRCLRAGAISPPVLAALRESFTAS</sequence>